<dbReference type="GO" id="GO:0005509">
    <property type="term" value="F:calcium ion binding"/>
    <property type="evidence" value="ECO:0007669"/>
    <property type="project" value="InterPro"/>
</dbReference>
<evidence type="ECO:0000256" key="2">
    <source>
        <dbReference type="ARBA" id="ARBA00008061"/>
    </source>
</evidence>
<dbReference type="NCBIfam" id="NF006969">
    <property type="entry name" value="PRK09441.1-2"/>
    <property type="match status" value="1"/>
</dbReference>
<dbReference type="PANTHER" id="PTHR43447">
    <property type="entry name" value="ALPHA-AMYLASE"/>
    <property type="match status" value="1"/>
</dbReference>
<evidence type="ECO:0000256" key="3">
    <source>
        <dbReference type="ARBA" id="ARBA00022723"/>
    </source>
</evidence>
<dbReference type="GO" id="GO:0004553">
    <property type="term" value="F:hydrolase activity, hydrolyzing O-glycosyl compounds"/>
    <property type="evidence" value="ECO:0007669"/>
    <property type="project" value="InterPro"/>
</dbReference>
<organism evidence="8">
    <name type="scientific">Phaffia rhodozyma</name>
    <name type="common">Yeast</name>
    <name type="synonym">Xanthophyllomyces dendrorhous</name>
    <dbReference type="NCBI Taxonomy" id="264483"/>
    <lineage>
        <taxon>Eukaryota</taxon>
        <taxon>Fungi</taxon>
        <taxon>Dikarya</taxon>
        <taxon>Basidiomycota</taxon>
        <taxon>Agaricomycotina</taxon>
        <taxon>Tremellomycetes</taxon>
        <taxon>Cystofilobasidiales</taxon>
        <taxon>Mrakiaceae</taxon>
        <taxon>Phaffia</taxon>
    </lineage>
</organism>
<dbReference type="InterPro" id="IPR017853">
    <property type="entry name" value="GH"/>
</dbReference>
<dbReference type="NCBIfam" id="NF006968">
    <property type="entry name" value="PRK09441.1-1"/>
    <property type="match status" value="1"/>
</dbReference>
<dbReference type="InterPro" id="IPR013780">
    <property type="entry name" value="Glyco_hydro_b"/>
</dbReference>
<evidence type="ECO:0000256" key="1">
    <source>
        <dbReference type="ARBA" id="ARBA00001913"/>
    </source>
</evidence>
<dbReference type="CDD" id="cd11318">
    <property type="entry name" value="AmyAc_bac_fung_AmyA"/>
    <property type="match status" value="1"/>
</dbReference>
<evidence type="ECO:0000256" key="4">
    <source>
        <dbReference type="ARBA" id="ARBA00022801"/>
    </source>
</evidence>
<protein>
    <submittedName>
        <fullName evidence="8">Alpha-amylase</fullName>
    </submittedName>
</protein>
<proteinExistence type="inferred from homology"/>
<name>A0A0F7SMD9_PHARH</name>
<dbReference type="SUPFAM" id="SSF51011">
    <property type="entry name" value="Glycosyl hydrolase domain"/>
    <property type="match status" value="1"/>
</dbReference>
<keyword evidence="6" id="KW-0326">Glycosidase</keyword>
<evidence type="ECO:0000256" key="6">
    <source>
        <dbReference type="ARBA" id="ARBA00023295"/>
    </source>
</evidence>
<dbReference type="InterPro" id="IPR006047">
    <property type="entry name" value="GH13_cat_dom"/>
</dbReference>
<dbReference type="SUPFAM" id="SSF51445">
    <property type="entry name" value="(Trans)glycosidases"/>
    <property type="match status" value="1"/>
</dbReference>
<evidence type="ECO:0000256" key="5">
    <source>
        <dbReference type="ARBA" id="ARBA00023277"/>
    </source>
</evidence>
<feature type="domain" description="Glycosyl hydrolase family 13 catalytic" evidence="7">
    <location>
        <begin position="74"/>
        <end position="469"/>
    </location>
</feature>
<dbReference type="PIRSF" id="PIRSF001021">
    <property type="entry name" value="Alph-amls_thrmst"/>
    <property type="match status" value="1"/>
</dbReference>
<dbReference type="EMBL" id="LN483326">
    <property type="protein sequence ID" value="CDZ98132.1"/>
    <property type="molecule type" value="Genomic_DNA"/>
</dbReference>
<keyword evidence="3" id="KW-0479">Metal-binding</keyword>
<dbReference type="Gene3D" id="2.40.30.140">
    <property type="match status" value="1"/>
</dbReference>
<sequence>MVTTLRCFDEQTASDSFNISTFILHLVLSTPLHLVLSSPSSFVLPIHSLLLTQWSATATEELSHPEIKSVPANFTMIQYFEWYAEGNGVHWKKFSKESKRLGDMGITAAWLPPPTCASSTESTGYDIYDLYDLGEFDQKGGQRTHWGTKEELVSAIETAKGNGVLTYIDAVLNHKAGADKTETFQATEVDSNDRNKEITDAYDIDGWTGFSFPGRGDKYSKLKWNFNHFTGVDWDDKGKKKSIFKIHGDGKTWAKSVSGENGNYDYLMFADIDHHHPEVIEDLNNWGTWILKESGAAGFRFDAIKHIDREFIGQFVKHVRKEIGNDKLFCVGEFWEDSLGSLENYVDTLGTQFSVFDCPLHYNFKEAGERGAEFDMRQIWDGTIVQSRPIDAVTLVDNHDTQRGQSLESWVNPQFKPLAYALILLRVDGYPCVFYGDLYGCGGDNPQEPVTQLEDFIRARKWYAYGELRDYSDHQNCLGWVRMGDEEHPDGCAVVLSNGGDGFKRMEVGKERAGQKWTDLLGWKQGEVVIGEDGWAEFPCNAVSVSIWVKEDAKFRDTFKKD</sequence>
<dbReference type="Pfam" id="PF00128">
    <property type="entry name" value="Alpha-amylase"/>
    <property type="match status" value="1"/>
</dbReference>
<dbReference type="InterPro" id="IPR015237">
    <property type="entry name" value="Alpha-amylase_C_pro"/>
</dbReference>
<accession>A0A0F7SMD9</accession>
<keyword evidence="4" id="KW-0378">Hydrolase</keyword>
<reference evidence="8" key="1">
    <citation type="submission" date="2014-08" db="EMBL/GenBank/DDBJ databases">
        <authorList>
            <person name="Sharma Rahul"/>
            <person name="Thines Marco"/>
        </authorList>
    </citation>
    <scope>NUCLEOTIDE SEQUENCE</scope>
</reference>
<evidence type="ECO:0000259" key="7">
    <source>
        <dbReference type="SMART" id="SM00642"/>
    </source>
</evidence>
<dbReference type="GO" id="GO:0005975">
    <property type="term" value="P:carbohydrate metabolic process"/>
    <property type="evidence" value="ECO:0007669"/>
    <property type="project" value="InterPro"/>
</dbReference>
<dbReference type="AlphaFoldDB" id="A0A0F7SMD9"/>
<dbReference type="Gene3D" id="3.20.20.80">
    <property type="entry name" value="Glycosidases"/>
    <property type="match status" value="1"/>
</dbReference>
<keyword evidence="5" id="KW-0119">Carbohydrate metabolism</keyword>
<dbReference type="InterPro" id="IPR013776">
    <property type="entry name" value="A-amylase_thermo"/>
</dbReference>
<comment type="similarity">
    <text evidence="2">Belongs to the glycosyl hydrolase 13 family.</text>
</comment>
<dbReference type="Gene3D" id="2.60.40.1180">
    <property type="entry name" value="Golgi alpha-mannosidase II"/>
    <property type="match status" value="1"/>
</dbReference>
<dbReference type="Pfam" id="PF09154">
    <property type="entry name" value="Alpha-amy_C_pro"/>
    <property type="match status" value="1"/>
</dbReference>
<evidence type="ECO:0000313" key="8">
    <source>
        <dbReference type="EMBL" id="CDZ98132.1"/>
    </source>
</evidence>
<dbReference type="SMART" id="SM00642">
    <property type="entry name" value="Aamy"/>
    <property type="match status" value="1"/>
</dbReference>
<comment type="cofactor">
    <cofactor evidence="1">
        <name>Ca(2+)</name>
        <dbReference type="ChEBI" id="CHEBI:29108"/>
    </cofactor>
</comment>